<accession>A0AA41VHE5</accession>
<evidence type="ECO:0000256" key="1">
    <source>
        <dbReference type="ARBA" id="ARBA00007577"/>
    </source>
</evidence>
<dbReference type="Proteomes" id="UP001177140">
    <property type="component" value="Unassembled WGS sequence"/>
</dbReference>
<dbReference type="PANTHER" id="PTHR45136">
    <property type="entry name" value="ABC TRANSPORTER DOMAIN-CONTAINING PROTEIN"/>
    <property type="match status" value="1"/>
</dbReference>
<dbReference type="AlphaFoldDB" id="A0AA41VHE5"/>
<reference evidence="5" key="1">
    <citation type="submission" date="2022-03" db="EMBL/GenBank/DDBJ databases">
        <title>A functionally conserved STORR gene fusion in Papaver species that diverged 16.8 million years ago.</title>
        <authorList>
            <person name="Catania T."/>
        </authorList>
    </citation>
    <scope>NUCLEOTIDE SEQUENCE</scope>
    <source>
        <strain evidence="5">S-191538</strain>
    </source>
</reference>
<dbReference type="PANTHER" id="PTHR45136:SF2">
    <property type="entry name" value="ABC TRANSPORTER DOMAIN-CONTAINING PROTEIN"/>
    <property type="match status" value="1"/>
</dbReference>
<comment type="caution">
    <text evidence="5">The sequence shown here is derived from an EMBL/GenBank/DDBJ whole genome shotgun (WGS) entry which is preliminary data.</text>
</comment>
<evidence type="ECO:0000313" key="6">
    <source>
        <dbReference type="Proteomes" id="UP001177140"/>
    </source>
</evidence>
<evidence type="ECO:0000313" key="5">
    <source>
        <dbReference type="EMBL" id="MCL7041316.1"/>
    </source>
</evidence>
<dbReference type="EMBL" id="JAJJMA010222565">
    <property type="protein sequence ID" value="MCL7041316.1"/>
    <property type="molecule type" value="Genomic_DNA"/>
</dbReference>
<proteinExistence type="inferred from homology"/>
<evidence type="ECO:0000256" key="4">
    <source>
        <dbReference type="ARBA" id="ARBA00023180"/>
    </source>
</evidence>
<comment type="similarity">
    <text evidence="1">Belongs to the ABC transporter superfamily. ABCB family. Multidrug resistance exporter (TC 3.A.1.201) subfamily.</text>
</comment>
<feature type="non-terminal residue" evidence="5">
    <location>
        <position position="1"/>
    </location>
</feature>
<keyword evidence="6" id="KW-1185">Reference proteome</keyword>
<gene>
    <name evidence="5" type="ORF">MKW94_001680</name>
</gene>
<name>A0AA41VHE5_PAPNU</name>
<keyword evidence="3" id="KW-0677">Repeat</keyword>
<evidence type="ECO:0000256" key="3">
    <source>
        <dbReference type="ARBA" id="ARBA00022737"/>
    </source>
</evidence>
<keyword evidence="4" id="KW-0325">Glycoprotein</keyword>
<organism evidence="5 6">
    <name type="scientific">Papaver nudicaule</name>
    <name type="common">Iceland poppy</name>
    <dbReference type="NCBI Taxonomy" id="74823"/>
    <lineage>
        <taxon>Eukaryota</taxon>
        <taxon>Viridiplantae</taxon>
        <taxon>Streptophyta</taxon>
        <taxon>Embryophyta</taxon>
        <taxon>Tracheophyta</taxon>
        <taxon>Spermatophyta</taxon>
        <taxon>Magnoliopsida</taxon>
        <taxon>Ranunculales</taxon>
        <taxon>Papaveraceae</taxon>
        <taxon>Papaveroideae</taxon>
        <taxon>Papaver</taxon>
    </lineage>
</organism>
<evidence type="ECO:0000256" key="2">
    <source>
        <dbReference type="ARBA" id="ARBA00022448"/>
    </source>
</evidence>
<keyword evidence="2" id="KW-0813">Transport</keyword>
<sequence>IVEAARAANAHDFIAGLKDGYDTWCTVVEKGTHSSLLSKGENGAYFALVNLQRTK</sequence>
<protein>
    <submittedName>
        <fullName evidence="5">Uncharacterized protein</fullName>
    </submittedName>
</protein>